<dbReference type="PROSITE" id="PS00061">
    <property type="entry name" value="ADH_SHORT"/>
    <property type="match status" value="1"/>
</dbReference>
<dbReference type="Gene3D" id="3.40.50.720">
    <property type="entry name" value="NAD(P)-binding Rossmann-like Domain"/>
    <property type="match status" value="1"/>
</dbReference>
<dbReference type="NCBIfam" id="NF005559">
    <property type="entry name" value="PRK07231.1"/>
    <property type="match status" value="1"/>
</dbReference>
<dbReference type="Proteomes" id="UP000198733">
    <property type="component" value="Unassembled WGS sequence"/>
</dbReference>
<gene>
    <name evidence="3" type="ORF">SAMN05216232_2477</name>
</gene>
<reference evidence="3 4" key="1">
    <citation type="submission" date="2016-10" db="EMBL/GenBank/DDBJ databases">
        <authorList>
            <person name="Varghese N."/>
            <person name="Submissions S."/>
        </authorList>
    </citation>
    <scope>NUCLEOTIDE SEQUENCE [LARGE SCALE GENOMIC DNA]</scope>
    <source>
        <strain evidence="3 4">CGMCC 1.7734</strain>
    </source>
</reference>
<sequence>MKLKGKVAVVTGAGSGIGKATAVALALEGAAVVVSDINKENGVETVNEIENFGGKAFFFRCDVSVDSDMKSLINQTVNKYGKIDILHNNAAIGIRSDITEMSEELWQQIITTNLSSVFRGCKYAIPHLIKNKTSAIVNTSSVEAHLGFPDTAAYASAKGGVLAMSKNLAVQYAKYNLRVNCISPGIINTPMNNRALEISYDPDKLKETWNQLSPIQRIGEPEEVANTVVFLVSNDASFITGEDIRVDGGLVLRP</sequence>
<evidence type="ECO:0000256" key="1">
    <source>
        <dbReference type="ARBA" id="ARBA00006484"/>
    </source>
</evidence>
<dbReference type="EMBL" id="FOEH01000003">
    <property type="protein sequence ID" value="SEQ45555.1"/>
    <property type="molecule type" value="Genomic_DNA"/>
</dbReference>
<accession>A0A1H9G5W8</accession>
<name>A0A1H9G5W8_9BACI</name>
<dbReference type="PANTHER" id="PTHR24321">
    <property type="entry name" value="DEHYDROGENASES, SHORT CHAIN"/>
    <property type="match status" value="1"/>
</dbReference>
<evidence type="ECO:0000313" key="4">
    <source>
        <dbReference type="Proteomes" id="UP000198733"/>
    </source>
</evidence>
<comment type="similarity">
    <text evidence="1">Belongs to the short-chain dehydrogenases/reductases (SDR) family.</text>
</comment>
<proteinExistence type="inferred from homology"/>
<comment type="caution">
    <text evidence="3">The sequence shown here is derived from an EMBL/GenBank/DDBJ whole genome shotgun (WGS) entry which is preliminary data.</text>
</comment>
<dbReference type="SUPFAM" id="SSF51735">
    <property type="entry name" value="NAD(P)-binding Rossmann-fold domains"/>
    <property type="match status" value="1"/>
</dbReference>
<keyword evidence="2" id="KW-0560">Oxidoreductase</keyword>
<evidence type="ECO:0000256" key="2">
    <source>
        <dbReference type="ARBA" id="ARBA00023002"/>
    </source>
</evidence>
<keyword evidence="4" id="KW-1185">Reference proteome</keyword>
<dbReference type="PANTHER" id="PTHR24321:SF8">
    <property type="entry name" value="ESTRADIOL 17-BETA-DEHYDROGENASE 8-RELATED"/>
    <property type="match status" value="1"/>
</dbReference>
<organism evidence="3 4">
    <name type="scientific">Virgibacillus subterraneus</name>
    <dbReference type="NCBI Taxonomy" id="621109"/>
    <lineage>
        <taxon>Bacteria</taxon>
        <taxon>Bacillati</taxon>
        <taxon>Bacillota</taxon>
        <taxon>Bacilli</taxon>
        <taxon>Bacillales</taxon>
        <taxon>Bacillaceae</taxon>
        <taxon>Virgibacillus</taxon>
    </lineage>
</organism>
<dbReference type="InterPro" id="IPR002347">
    <property type="entry name" value="SDR_fam"/>
</dbReference>
<dbReference type="Pfam" id="PF13561">
    <property type="entry name" value="adh_short_C2"/>
    <property type="match status" value="1"/>
</dbReference>
<dbReference type="PRINTS" id="PR00081">
    <property type="entry name" value="GDHRDH"/>
</dbReference>
<dbReference type="RefSeq" id="WP_092504611.1">
    <property type="nucleotide sequence ID" value="NZ_FOEH01000003.1"/>
</dbReference>
<dbReference type="InterPro" id="IPR036291">
    <property type="entry name" value="NAD(P)-bd_dom_sf"/>
</dbReference>
<evidence type="ECO:0000313" key="3">
    <source>
        <dbReference type="EMBL" id="SEQ45555.1"/>
    </source>
</evidence>
<dbReference type="CDD" id="cd05233">
    <property type="entry name" value="SDR_c"/>
    <property type="match status" value="1"/>
</dbReference>
<dbReference type="InterPro" id="IPR020904">
    <property type="entry name" value="Sc_DH/Rdtase_CS"/>
</dbReference>
<protein>
    <submittedName>
        <fullName evidence="3">NAD(P)-dependent dehydrogenase, short-chain alcohol dehydrogenase family</fullName>
    </submittedName>
</protein>
<dbReference type="PRINTS" id="PR00080">
    <property type="entry name" value="SDRFAMILY"/>
</dbReference>